<evidence type="ECO:0000256" key="1">
    <source>
        <dbReference type="SAM" id="MobiDB-lite"/>
    </source>
</evidence>
<reference evidence="2 3" key="1">
    <citation type="journal article" date="2024" name="J Genomics">
        <title>Draft genome sequencing and assembly of Favolaschia claudopus CIRM-BRFM 2984 isolated from oak limbs.</title>
        <authorList>
            <person name="Navarro D."/>
            <person name="Drula E."/>
            <person name="Chaduli D."/>
            <person name="Cazenave R."/>
            <person name="Ahrendt S."/>
            <person name="Wang J."/>
            <person name="Lipzen A."/>
            <person name="Daum C."/>
            <person name="Barry K."/>
            <person name="Grigoriev I.V."/>
            <person name="Favel A."/>
            <person name="Rosso M.N."/>
            <person name="Martin F."/>
        </authorList>
    </citation>
    <scope>NUCLEOTIDE SEQUENCE [LARGE SCALE GENOMIC DNA]</scope>
    <source>
        <strain evidence="2 3">CIRM-BRFM 2984</strain>
    </source>
</reference>
<name>A0AAW0ALA3_9AGAR</name>
<protein>
    <submittedName>
        <fullName evidence="2">Uncharacterized protein</fullName>
    </submittedName>
</protein>
<dbReference type="EMBL" id="JAWWNJ010000058">
    <property type="protein sequence ID" value="KAK7013642.1"/>
    <property type="molecule type" value="Genomic_DNA"/>
</dbReference>
<gene>
    <name evidence="2" type="ORF">R3P38DRAFT_2787933</name>
</gene>
<organism evidence="2 3">
    <name type="scientific">Favolaschia claudopus</name>
    <dbReference type="NCBI Taxonomy" id="2862362"/>
    <lineage>
        <taxon>Eukaryota</taxon>
        <taxon>Fungi</taxon>
        <taxon>Dikarya</taxon>
        <taxon>Basidiomycota</taxon>
        <taxon>Agaricomycotina</taxon>
        <taxon>Agaricomycetes</taxon>
        <taxon>Agaricomycetidae</taxon>
        <taxon>Agaricales</taxon>
        <taxon>Marasmiineae</taxon>
        <taxon>Mycenaceae</taxon>
        <taxon>Favolaschia</taxon>
    </lineage>
</organism>
<evidence type="ECO:0000313" key="3">
    <source>
        <dbReference type="Proteomes" id="UP001362999"/>
    </source>
</evidence>
<dbReference type="Proteomes" id="UP001362999">
    <property type="component" value="Unassembled WGS sequence"/>
</dbReference>
<comment type="caution">
    <text evidence="2">The sequence shown here is derived from an EMBL/GenBank/DDBJ whole genome shotgun (WGS) entry which is preliminary data.</text>
</comment>
<accession>A0AAW0ALA3</accession>
<proteinExistence type="predicted"/>
<evidence type="ECO:0000313" key="2">
    <source>
        <dbReference type="EMBL" id="KAK7013642.1"/>
    </source>
</evidence>
<keyword evidence="3" id="KW-1185">Reference proteome</keyword>
<feature type="region of interest" description="Disordered" evidence="1">
    <location>
        <begin position="152"/>
        <end position="182"/>
    </location>
</feature>
<sequence>MFESPIACNEALDQHYKAICWAGKSGGIEALATVMGNYDRNSVKRVSKRVLLTCYIALNGNQCTRQCQSTDVKVWDNSPAQTLSFGKETADQAIQQGNARKSEKSYNNLRVASYGNGELGTQFLATVTGNWAPNSFKRVPKGEEFGATTTAWEGIGGNSEKMPPKSREFGATAGIGGNTNPPRIFAVETNAQ</sequence>
<dbReference type="AlphaFoldDB" id="A0AAW0ALA3"/>